<evidence type="ECO:0000259" key="13">
    <source>
        <dbReference type="Pfam" id="PF25886"/>
    </source>
</evidence>
<evidence type="ECO:0000256" key="5">
    <source>
        <dbReference type="ARBA" id="ARBA00022989"/>
    </source>
</evidence>
<protein>
    <recommendedName>
        <fullName evidence="9">Mechanosensitive ion channel protein</fullName>
    </recommendedName>
</protein>
<feature type="domain" description="Mechanosensitive ion channel MscS" evidence="12">
    <location>
        <begin position="593"/>
        <end position="660"/>
    </location>
</feature>
<keyword evidence="8" id="KW-0407">Ion channel</keyword>
<organism evidence="14 15">
    <name type="scientific">Lithospermum erythrorhizon</name>
    <name type="common">Purple gromwell</name>
    <name type="synonym">Lithospermum officinale var. erythrorhizon</name>
    <dbReference type="NCBI Taxonomy" id="34254"/>
    <lineage>
        <taxon>Eukaryota</taxon>
        <taxon>Viridiplantae</taxon>
        <taxon>Streptophyta</taxon>
        <taxon>Embryophyta</taxon>
        <taxon>Tracheophyta</taxon>
        <taxon>Spermatophyta</taxon>
        <taxon>Magnoliopsida</taxon>
        <taxon>eudicotyledons</taxon>
        <taxon>Gunneridae</taxon>
        <taxon>Pentapetalae</taxon>
        <taxon>asterids</taxon>
        <taxon>lamiids</taxon>
        <taxon>Boraginales</taxon>
        <taxon>Boraginaceae</taxon>
        <taxon>Boraginoideae</taxon>
        <taxon>Lithospermeae</taxon>
        <taxon>Lithospermum</taxon>
    </lineage>
</organism>
<dbReference type="PIRSF" id="PIRSF017209">
    <property type="entry name" value="Memb_At2g17000_prd"/>
    <property type="match status" value="1"/>
</dbReference>
<reference evidence="14 15" key="1">
    <citation type="submission" date="2024-01" db="EMBL/GenBank/DDBJ databases">
        <title>The complete chloroplast genome sequence of Lithospermum erythrorhizon: insights into the phylogenetic relationship among Boraginaceae species and the maternal lineages of purple gromwells.</title>
        <authorList>
            <person name="Okada T."/>
            <person name="Watanabe K."/>
        </authorList>
    </citation>
    <scope>NUCLEOTIDE SEQUENCE [LARGE SCALE GENOMIC DNA]</scope>
</reference>
<feature type="compositionally biased region" description="Polar residues" evidence="10">
    <location>
        <begin position="58"/>
        <end position="73"/>
    </location>
</feature>
<evidence type="ECO:0000256" key="9">
    <source>
        <dbReference type="PIRNR" id="PIRNR017209"/>
    </source>
</evidence>
<comment type="subcellular location">
    <subcellularLocation>
        <location evidence="1">Endomembrane system</location>
        <topology evidence="1">Multi-pass membrane protein</topology>
    </subcellularLocation>
    <subcellularLocation>
        <location evidence="9">Membrane</location>
    </subcellularLocation>
</comment>
<evidence type="ECO:0000256" key="10">
    <source>
        <dbReference type="SAM" id="MobiDB-lite"/>
    </source>
</evidence>
<feature type="transmembrane region" description="Helical" evidence="11">
    <location>
        <begin position="202"/>
        <end position="222"/>
    </location>
</feature>
<dbReference type="SUPFAM" id="SSF50182">
    <property type="entry name" value="Sm-like ribonucleoproteins"/>
    <property type="match status" value="1"/>
</dbReference>
<comment type="caution">
    <text evidence="14">The sequence shown here is derived from an EMBL/GenBank/DDBJ whole genome shotgun (WGS) entry which is preliminary data.</text>
</comment>
<keyword evidence="15" id="KW-1185">Reference proteome</keyword>
<keyword evidence="3" id="KW-0813">Transport</keyword>
<accession>A0AAV3PN35</accession>
<evidence type="ECO:0000256" key="7">
    <source>
        <dbReference type="ARBA" id="ARBA00023136"/>
    </source>
</evidence>
<evidence type="ECO:0000256" key="3">
    <source>
        <dbReference type="ARBA" id="ARBA00022448"/>
    </source>
</evidence>
<dbReference type="InterPro" id="IPR010920">
    <property type="entry name" value="LSM_dom_sf"/>
</dbReference>
<evidence type="ECO:0000256" key="8">
    <source>
        <dbReference type="ARBA" id="ARBA00023303"/>
    </source>
</evidence>
<feature type="transmembrane region" description="Helical" evidence="11">
    <location>
        <begin position="575"/>
        <end position="594"/>
    </location>
</feature>
<evidence type="ECO:0000256" key="2">
    <source>
        <dbReference type="ARBA" id="ARBA00008017"/>
    </source>
</evidence>
<evidence type="ECO:0000256" key="1">
    <source>
        <dbReference type="ARBA" id="ARBA00004127"/>
    </source>
</evidence>
<dbReference type="FunFam" id="2.30.30.60:FF:000003">
    <property type="entry name" value="Predicted mechanosensitive ion channel"/>
    <property type="match status" value="1"/>
</dbReference>
<feature type="region of interest" description="Disordered" evidence="10">
    <location>
        <begin position="1"/>
        <end position="193"/>
    </location>
</feature>
<dbReference type="AlphaFoldDB" id="A0AAV3PN35"/>
<keyword evidence="6" id="KW-0406">Ion transport</keyword>
<dbReference type="PANTHER" id="PTHR31618">
    <property type="entry name" value="MECHANOSENSITIVE ION CHANNEL PROTEIN 5"/>
    <property type="match status" value="1"/>
</dbReference>
<dbReference type="Proteomes" id="UP001454036">
    <property type="component" value="Unassembled WGS sequence"/>
</dbReference>
<gene>
    <name evidence="14" type="ORF">LIER_11448</name>
</gene>
<proteinExistence type="inferred from homology"/>
<dbReference type="GO" id="GO:0005886">
    <property type="term" value="C:plasma membrane"/>
    <property type="evidence" value="ECO:0007669"/>
    <property type="project" value="UniProtKB-UniRule"/>
</dbReference>
<dbReference type="Pfam" id="PF00924">
    <property type="entry name" value="MS_channel_2nd"/>
    <property type="match status" value="1"/>
</dbReference>
<feature type="transmembrane region" description="Helical" evidence="11">
    <location>
        <begin position="242"/>
        <end position="265"/>
    </location>
</feature>
<dbReference type="InterPro" id="IPR023408">
    <property type="entry name" value="MscS_beta-dom_sf"/>
</dbReference>
<evidence type="ECO:0000256" key="6">
    <source>
        <dbReference type="ARBA" id="ARBA00023065"/>
    </source>
</evidence>
<keyword evidence="4 11" id="KW-0812">Transmembrane</keyword>
<feature type="compositionally biased region" description="Acidic residues" evidence="10">
    <location>
        <begin position="170"/>
        <end position="181"/>
    </location>
</feature>
<sequence length="781" mass="88555">MEVEKRIRDNGDSHEVVVTMPGTEENSLSSKTSEASSRGSADYMKLKPPDVDVKRQEPLSSSIQMISNPSPGISNLSPSPNRPPKPPSESSFRRRTVSNSANSKSKSRLVEPQAIPKKPVVDSAHVSPSNPPYRNSPKILSPSSIVATPKESGRKSSGNVTPRTPLMASNEDDEDDDDDGIDVYTSGTLHGNEKKKGKKMRVMVLIEWFLFVAILALLISSFTINKINDAEIWKVQIWRLSVLALVIFCGRLVTEWFTNLLTFLIERNFILKRNVMYFLYGLRHSVRVFIWLGLILLTWVLLINRGVERSIDTKRALNKITRGIACSLGGAALWMVKTFLIKLLASSFHVKTFFDRIQESIFHQYVLQTLSGPPLMVYEIGNARTSGQLSFNRTTTTKKGKQKEVVDELVDVDKLYKMNREKVSAWTMSGLIDVIRNRRLSTLVGAIDEIDDEGVQQVEISTELEAKACANRIFKNVAKPGKKYIEEDDLLRFMTREEVDNAFPLFQGAIETGQIKKSAFKIWVTYAYNERKCLAHSLNDSKTAIEELNRISSVAVLVIIGIMWLLLMDITSTKVLVYISSQLLVLVFMFGNTFKTLFEGIIFNFIVHPFDVGDRCVIDGVEMVVEEMNLLTTIFLRHDNEKIYYPNSILSTLPISNFNRSPEMADSVDFAVDFSTSVESIAALKEKMKEYLESKPQHWRPNFRVQLKEIEDINKMKMVLSVTHTMNFQNSLERNNRKSDLVFQLKKFFEDLGIKYRLPPQELLISYADTVVPPSSSNIVQ</sequence>
<evidence type="ECO:0000256" key="11">
    <source>
        <dbReference type="SAM" id="Phobius"/>
    </source>
</evidence>
<dbReference type="GO" id="GO:0006820">
    <property type="term" value="P:monoatomic anion transport"/>
    <property type="evidence" value="ECO:0007669"/>
    <property type="project" value="TreeGrafter"/>
</dbReference>
<comment type="similarity">
    <text evidence="2 9">Belongs to the MscS (TC 1.A.23) family.</text>
</comment>
<feature type="compositionally biased region" description="Polar residues" evidence="10">
    <location>
        <begin position="24"/>
        <end position="39"/>
    </location>
</feature>
<dbReference type="GO" id="GO:0050982">
    <property type="term" value="P:detection of mechanical stimulus"/>
    <property type="evidence" value="ECO:0007669"/>
    <property type="project" value="TreeGrafter"/>
</dbReference>
<dbReference type="InterPro" id="IPR058650">
    <property type="entry name" value="Msy1/2-like"/>
</dbReference>
<evidence type="ECO:0000313" key="14">
    <source>
        <dbReference type="EMBL" id="GAA0153134.1"/>
    </source>
</evidence>
<dbReference type="Gene3D" id="2.30.30.60">
    <property type="match status" value="1"/>
</dbReference>
<evidence type="ECO:0000313" key="15">
    <source>
        <dbReference type="Proteomes" id="UP001454036"/>
    </source>
</evidence>
<keyword evidence="7 9" id="KW-0472">Membrane</keyword>
<feature type="compositionally biased region" description="Basic and acidic residues" evidence="10">
    <location>
        <begin position="44"/>
        <end position="57"/>
    </location>
</feature>
<evidence type="ECO:0000259" key="12">
    <source>
        <dbReference type="Pfam" id="PF00924"/>
    </source>
</evidence>
<dbReference type="PANTHER" id="PTHR31618:SF7">
    <property type="entry name" value="MECHANOSENSITIVE ION CHANNEL PROTEIN"/>
    <property type="match status" value="1"/>
</dbReference>
<name>A0AAV3PN35_LITER</name>
<feature type="transmembrane region" description="Helical" evidence="11">
    <location>
        <begin position="286"/>
        <end position="303"/>
    </location>
</feature>
<evidence type="ECO:0000256" key="4">
    <source>
        <dbReference type="ARBA" id="ARBA00022692"/>
    </source>
</evidence>
<dbReference type="EMBL" id="BAABME010002121">
    <property type="protein sequence ID" value="GAA0153134.1"/>
    <property type="molecule type" value="Genomic_DNA"/>
</dbReference>
<dbReference type="InterPro" id="IPR006685">
    <property type="entry name" value="MscS_channel_2nd"/>
</dbReference>
<dbReference type="Pfam" id="PF25886">
    <property type="entry name" value="Msy1"/>
    <property type="match status" value="1"/>
</dbReference>
<feature type="domain" description="Mechanosensitive ion channel protein Msy1/2-like transmembrane" evidence="13">
    <location>
        <begin position="199"/>
        <end position="348"/>
    </location>
</feature>
<dbReference type="GO" id="GO:0008381">
    <property type="term" value="F:mechanosensitive monoatomic ion channel activity"/>
    <property type="evidence" value="ECO:0007669"/>
    <property type="project" value="TreeGrafter"/>
</dbReference>
<feature type="compositionally biased region" description="Basic and acidic residues" evidence="10">
    <location>
        <begin position="1"/>
        <end position="15"/>
    </location>
</feature>
<feature type="transmembrane region" description="Helical" evidence="11">
    <location>
        <begin position="551"/>
        <end position="568"/>
    </location>
</feature>
<keyword evidence="5 11" id="KW-1133">Transmembrane helix</keyword>
<dbReference type="InterPro" id="IPR016688">
    <property type="entry name" value="MscS-like_plants/fungi"/>
</dbReference>